<dbReference type="Pfam" id="PF00403">
    <property type="entry name" value="HMA"/>
    <property type="match status" value="1"/>
</dbReference>
<dbReference type="EMBL" id="JAUSTI010000010">
    <property type="protein sequence ID" value="MDQ0172249.1"/>
    <property type="molecule type" value="Genomic_DNA"/>
</dbReference>
<reference evidence="2 3" key="1">
    <citation type="submission" date="2023-07" db="EMBL/GenBank/DDBJ databases">
        <title>Sorghum-associated microbial communities from plants grown in Nebraska, USA.</title>
        <authorList>
            <person name="Schachtman D."/>
        </authorList>
    </citation>
    <scope>NUCLEOTIDE SEQUENCE [LARGE SCALE GENOMIC DNA]</scope>
    <source>
        <strain evidence="2 3">DS1314</strain>
    </source>
</reference>
<organism evidence="2 3">
    <name type="scientific">Paenibacillus tundrae</name>
    <dbReference type="NCBI Taxonomy" id="528187"/>
    <lineage>
        <taxon>Bacteria</taxon>
        <taxon>Bacillati</taxon>
        <taxon>Bacillota</taxon>
        <taxon>Bacilli</taxon>
        <taxon>Bacillales</taxon>
        <taxon>Paenibacillaceae</taxon>
        <taxon>Paenibacillus</taxon>
    </lineage>
</organism>
<dbReference type="InterPro" id="IPR006121">
    <property type="entry name" value="HMA_dom"/>
</dbReference>
<dbReference type="SUPFAM" id="SSF55008">
    <property type="entry name" value="HMA, heavy metal-associated domain"/>
    <property type="match status" value="1"/>
</dbReference>
<dbReference type="InterPro" id="IPR006122">
    <property type="entry name" value="HMA_Cu_ion-bd"/>
</dbReference>
<comment type="caution">
    <text evidence="2">The sequence shown here is derived from an EMBL/GenBank/DDBJ whole genome shotgun (WGS) entry which is preliminary data.</text>
</comment>
<dbReference type="Gene3D" id="3.30.70.100">
    <property type="match status" value="1"/>
</dbReference>
<gene>
    <name evidence="2" type="ORF">J2T19_003726</name>
</gene>
<proteinExistence type="predicted"/>
<dbReference type="NCBIfam" id="TIGR00003">
    <property type="entry name" value="copper ion binding protein"/>
    <property type="match status" value="1"/>
</dbReference>
<evidence type="ECO:0000259" key="1">
    <source>
        <dbReference type="PROSITE" id="PS50846"/>
    </source>
</evidence>
<dbReference type="PROSITE" id="PS50846">
    <property type="entry name" value="HMA_2"/>
    <property type="match status" value="1"/>
</dbReference>
<feature type="domain" description="HMA" evidence="1">
    <location>
        <begin position="3"/>
        <end position="67"/>
    </location>
</feature>
<sequence>MMSNVTLNVAGMSCNHCVKAVEEAVKNAGASGQVDLQAGTVAVEYDEQKVNVDQIKAAIEDQGYDVA</sequence>
<dbReference type="CDD" id="cd00371">
    <property type="entry name" value="HMA"/>
    <property type="match status" value="1"/>
</dbReference>
<dbReference type="InterPro" id="IPR036163">
    <property type="entry name" value="HMA_dom_sf"/>
</dbReference>
<evidence type="ECO:0000313" key="3">
    <source>
        <dbReference type="Proteomes" id="UP001233836"/>
    </source>
</evidence>
<protein>
    <submittedName>
        <fullName evidence="2">Copper chaperone</fullName>
    </submittedName>
</protein>
<name>A0ABT9WGR5_9BACL</name>
<keyword evidence="3" id="KW-1185">Reference proteome</keyword>
<evidence type="ECO:0000313" key="2">
    <source>
        <dbReference type="EMBL" id="MDQ0172249.1"/>
    </source>
</evidence>
<accession>A0ABT9WGR5</accession>
<dbReference type="Proteomes" id="UP001233836">
    <property type="component" value="Unassembled WGS sequence"/>
</dbReference>
<dbReference type="InterPro" id="IPR000428">
    <property type="entry name" value="Cu-bd"/>
</dbReference>
<dbReference type="PRINTS" id="PR00944">
    <property type="entry name" value="CUEXPORT"/>
</dbReference>